<dbReference type="eggNOG" id="COG2115">
    <property type="taxonomic scope" value="Bacteria"/>
</dbReference>
<dbReference type="SUPFAM" id="SSF51658">
    <property type="entry name" value="Xylose isomerase-like"/>
    <property type="match status" value="1"/>
</dbReference>
<feature type="binding site" evidence="12">
    <location>
        <position position="339"/>
    </location>
    <ligand>
        <name>Mg(2+)</name>
        <dbReference type="ChEBI" id="CHEBI:18420"/>
        <label>1</label>
    </ligand>
</feature>
<evidence type="ECO:0000256" key="7">
    <source>
        <dbReference type="ARBA" id="ARBA00022629"/>
    </source>
</evidence>
<dbReference type="GO" id="GO:0005737">
    <property type="term" value="C:cytoplasm"/>
    <property type="evidence" value="ECO:0007669"/>
    <property type="project" value="UniProtKB-SubCell"/>
</dbReference>
<dbReference type="Pfam" id="PF01261">
    <property type="entry name" value="AP_endonuc_2"/>
    <property type="match status" value="1"/>
</dbReference>
<dbReference type="HAMAP" id="MF_00455">
    <property type="entry name" value="Xylose_isom_A"/>
    <property type="match status" value="1"/>
</dbReference>
<comment type="similarity">
    <text evidence="2 12 13">Belongs to the xylose isomerase family.</text>
</comment>
<sequence length="439" mass="49354">MSEFFSNVSKIQYEGKNSDNPLAFKYYNPDEVIGGKTMKDHLRFAVAYWHTFQGTGGDPFGPGTAVRPWDNITDPMELAKAKVAANFEFCEKLGVPFYCFHDRDIAPEASTLRETNKRLDEIVALMKEYMKTSSVKLLWGTTNAFGNPRFVHGASTSPNADVFAFAAAQVKKAMEITLELGGQNYVFWGGREGYETLLNTDMKLELDNMGRFLRMAVDYAKEIGFKGQFLIEPKPKEPTKHQYDFDTATVVGFLRAHGLENDFKMNIEANHATLAAHTFQHEVYTARVNNVFGSIDANQGDLLLGWDTDQFPTNIYDTTLCMYEVLKAGGFTTGGLNFDSKVRRGSFEPIDLFYAHIAGMDAFAKGLKIAYKMVSEGKFDKVIEDRYASYKSGIGSDIVNGKVGFKELEKYALEHDQVKNVSGRQEVLESMLNKYILED</sequence>
<evidence type="ECO:0000256" key="4">
    <source>
        <dbReference type="ARBA" id="ARBA00011958"/>
    </source>
</evidence>
<comment type="catalytic activity">
    <reaction evidence="11 12 13">
        <text>alpha-D-xylose = alpha-D-xylulofuranose</text>
        <dbReference type="Rhea" id="RHEA:22816"/>
        <dbReference type="ChEBI" id="CHEBI:28518"/>
        <dbReference type="ChEBI" id="CHEBI:188998"/>
        <dbReference type="EC" id="5.3.1.5"/>
    </reaction>
</comment>
<comment type="subunit">
    <text evidence="3 12 14">Homotetramer.</text>
</comment>
<dbReference type="GO" id="GO:0009045">
    <property type="term" value="F:xylose isomerase activity"/>
    <property type="evidence" value="ECO:0007669"/>
    <property type="project" value="UniProtKB-UniRule"/>
</dbReference>
<comment type="caution">
    <text evidence="16">The sequence shown here is derived from an EMBL/GenBank/DDBJ whole genome shotgun (WGS) entry which is preliminary data.</text>
</comment>
<evidence type="ECO:0000256" key="10">
    <source>
        <dbReference type="ARBA" id="ARBA00023277"/>
    </source>
</evidence>
<dbReference type="AlphaFoldDB" id="A0A0L6JIN3"/>
<keyword evidence="9 12" id="KW-0413">Isomerase</keyword>
<dbReference type="GO" id="GO:0000287">
    <property type="term" value="F:magnesium ion binding"/>
    <property type="evidence" value="ECO:0007669"/>
    <property type="project" value="UniProtKB-UniRule"/>
</dbReference>
<evidence type="ECO:0000256" key="12">
    <source>
        <dbReference type="HAMAP-Rule" id="MF_00455"/>
    </source>
</evidence>
<dbReference type="OrthoDB" id="9763981at2"/>
<organism evidence="16 17">
    <name type="scientific">Pseudobacteroides cellulosolvens ATCC 35603 = DSM 2933</name>
    <dbReference type="NCBI Taxonomy" id="398512"/>
    <lineage>
        <taxon>Bacteria</taxon>
        <taxon>Bacillati</taxon>
        <taxon>Bacillota</taxon>
        <taxon>Clostridia</taxon>
        <taxon>Eubacteriales</taxon>
        <taxon>Oscillospiraceae</taxon>
        <taxon>Pseudobacteroides</taxon>
    </lineage>
</organism>
<dbReference type="FunFam" id="3.20.20.150:FF:000002">
    <property type="entry name" value="Xylose isomerase"/>
    <property type="match status" value="1"/>
</dbReference>
<keyword evidence="10 12" id="KW-0119">Carbohydrate metabolism</keyword>
<feature type="binding site" evidence="12">
    <location>
        <position position="232"/>
    </location>
    <ligand>
        <name>Mg(2+)</name>
        <dbReference type="ChEBI" id="CHEBI:18420"/>
        <label>1</label>
    </ligand>
</feature>
<reference evidence="17" key="1">
    <citation type="submission" date="2015-07" db="EMBL/GenBank/DDBJ databases">
        <title>Near-Complete Genome Sequence of the Cellulolytic Bacterium Bacteroides (Pseudobacteroides) cellulosolvens ATCC 35603.</title>
        <authorList>
            <person name="Dassa B."/>
            <person name="Utturkar S.M."/>
            <person name="Klingeman D.M."/>
            <person name="Hurt R.A."/>
            <person name="Keller M."/>
            <person name="Xu J."/>
            <person name="Reddy Y.H.K."/>
            <person name="Borovok I."/>
            <person name="Grinberg I.R."/>
            <person name="Lamed R."/>
            <person name="Zhivin O."/>
            <person name="Bayer E.A."/>
            <person name="Brown S.D."/>
        </authorList>
    </citation>
    <scope>NUCLEOTIDE SEQUENCE [LARGE SCALE GENOMIC DNA]</scope>
    <source>
        <strain evidence="17">DSM 2933</strain>
    </source>
</reference>
<evidence type="ECO:0000256" key="13">
    <source>
        <dbReference type="RuleBase" id="RU000609"/>
    </source>
</evidence>
<keyword evidence="12" id="KW-0460">Magnesium</keyword>
<name>A0A0L6JIN3_9FIRM</name>
<evidence type="ECO:0000256" key="3">
    <source>
        <dbReference type="ARBA" id="ARBA00011881"/>
    </source>
</evidence>
<feature type="binding site" evidence="12">
    <location>
        <position position="268"/>
    </location>
    <ligand>
        <name>Mg(2+)</name>
        <dbReference type="ChEBI" id="CHEBI:18420"/>
        <label>2</label>
    </ligand>
</feature>
<dbReference type="PANTHER" id="PTHR48408:SF1">
    <property type="entry name" value="XYLOSE ISOMERASE"/>
    <property type="match status" value="1"/>
</dbReference>
<gene>
    <name evidence="12" type="primary">xylA</name>
    <name evidence="16" type="ORF">Bccel_0864</name>
</gene>
<dbReference type="InterPro" id="IPR013452">
    <property type="entry name" value="Xylose_isom_bac"/>
</dbReference>
<comment type="subcellular location">
    <subcellularLocation>
        <location evidence="1 12 14">Cytoplasm</location>
    </subcellularLocation>
</comment>
<dbReference type="RefSeq" id="WP_036940898.1">
    <property type="nucleotide sequence ID" value="NZ_JQKC01000014.1"/>
</dbReference>
<evidence type="ECO:0000256" key="14">
    <source>
        <dbReference type="RuleBase" id="RU000610"/>
    </source>
</evidence>
<keyword evidence="7 12" id="KW-0859">Xylose metabolism</keyword>
<dbReference type="NCBIfam" id="NF003998">
    <property type="entry name" value="PRK05474.1"/>
    <property type="match status" value="1"/>
</dbReference>
<feature type="active site" evidence="12">
    <location>
        <position position="101"/>
    </location>
</feature>
<evidence type="ECO:0000313" key="17">
    <source>
        <dbReference type="Proteomes" id="UP000036923"/>
    </source>
</evidence>
<feature type="binding site" evidence="12">
    <location>
        <position position="296"/>
    </location>
    <ligand>
        <name>Mg(2+)</name>
        <dbReference type="ChEBI" id="CHEBI:18420"/>
        <label>1</label>
    </ligand>
</feature>
<dbReference type="InterPro" id="IPR036237">
    <property type="entry name" value="Xyl_isomerase-like_sf"/>
</dbReference>
<evidence type="ECO:0000256" key="1">
    <source>
        <dbReference type="ARBA" id="ARBA00004496"/>
    </source>
</evidence>
<evidence type="ECO:0000256" key="9">
    <source>
        <dbReference type="ARBA" id="ARBA00023235"/>
    </source>
</evidence>
<feature type="binding site" evidence="12">
    <location>
        <position position="271"/>
    </location>
    <ligand>
        <name>Mg(2+)</name>
        <dbReference type="ChEBI" id="CHEBI:18420"/>
        <label>2</label>
    </ligand>
</feature>
<dbReference type="InterPro" id="IPR001998">
    <property type="entry name" value="Xylose_isomerase"/>
</dbReference>
<dbReference type="NCBIfam" id="TIGR02630">
    <property type="entry name" value="xylose_isom_A"/>
    <property type="match status" value="1"/>
</dbReference>
<dbReference type="InterPro" id="IPR013022">
    <property type="entry name" value="Xyl_isomerase-like_TIM-brl"/>
</dbReference>
<proteinExistence type="inferred from homology"/>
<feature type="binding site" evidence="12">
    <location>
        <position position="307"/>
    </location>
    <ligand>
        <name>Mg(2+)</name>
        <dbReference type="ChEBI" id="CHEBI:18420"/>
        <label>2</label>
    </ligand>
</feature>
<dbReference type="PATRIC" id="fig|398512.5.peg.899"/>
<feature type="binding site" evidence="12">
    <location>
        <position position="309"/>
    </location>
    <ligand>
        <name>Mg(2+)</name>
        <dbReference type="ChEBI" id="CHEBI:18420"/>
        <label>2</label>
    </ligand>
</feature>
<evidence type="ECO:0000313" key="16">
    <source>
        <dbReference type="EMBL" id="KNY25604.1"/>
    </source>
</evidence>
<dbReference type="PRINTS" id="PR00688">
    <property type="entry name" value="XYLOSISMRASE"/>
</dbReference>
<dbReference type="EC" id="5.3.1.5" evidence="4 12"/>
<evidence type="ECO:0000256" key="2">
    <source>
        <dbReference type="ARBA" id="ARBA00005765"/>
    </source>
</evidence>
<dbReference type="STRING" id="398512.Bccel_0864"/>
<dbReference type="EMBL" id="LGTC01000001">
    <property type="protein sequence ID" value="KNY25604.1"/>
    <property type="molecule type" value="Genomic_DNA"/>
</dbReference>
<comment type="cofactor">
    <cofactor evidence="12">
        <name>Mg(2+)</name>
        <dbReference type="ChEBI" id="CHEBI:18420"/>
    </cofactor>
    <text evidence="12">Binds 2 magnesium ions per subunit.</text>
</comment>
<protein>
    <recommendedName>
        <fullName evidence="5 12">Xylose isomerase</fullName>
        <ecNumber evidence="4 12">5.3.1.5</ecNumber>
    </recommendedName>
</protein>
<evidence type="ECO:0000259" key="15">
    <source>
        <dbReference type="Pfam" id="PF01261"/>
    </source>
</evidence>
<feature type="domain" description="Xylose isomerase-like TIM barrel" evidence="15">
    <location>
        <begin position="118"/>
        <end position="277"/>
    </location>
</feature>
<evidence type="ECO:0000256" key="5">
    <source>
        <dbReference type="ARBA" id="ARBA00018232"/>
    </source>
</evidence>
<evidence type="ECO:0000256" key="8">
    <source>
        <dbReference type="ARBA" id="ARBA00022723"/>
    </source>
</evidence>
<keyword evidence="6 12" id="KW-0963">Cytoplasm</keyword>
<feature type="binding site" evidence="12">
    <location>
        <position position="268"/>
    </location>
    <ligand>
        <name>Mg(2+)</name>
        <dbReference type="ChEBI" id="CHEBI:18420"/>
        <label>1</label>
    </ligand>
</feature>
<dbReference type="GO" id="GO:0042732">
    <property type="term" value="P:D-xylose metabolic process"/>
    <property type="evidence" value="ECO:0007669"/>
    <property type="project" value="UniProtKB-UniRule"/>
</dbReference>
<accession>A0A0L6JIN3</accession>
<dbReference type="Gene3D" id="3.20.20.150">
    <property type="entry name" value="Divalent-metal-dependent TIM barrel enzymes"/>
    <property type="match status" value="1"/>
</dbReference>
<dbReference type="Proteomes" id="UP000036923">
    <property type="component" value="Unassembled WGS sequence"/>
</dbReference>
<keyword evidence="17" id="KW-1185">Reference proteome</keyword>
<dbReference type="PROSITE" id="PS51415">
    <property type="entry name" value="XYLOSE_ISOMERASE"/>
    <property type="match status" value="1"/>
</dbReference>
<keyword evidence="8 12" id="KW-0479">Metal-binding</keyword>
<feature type="active site" evidence="12">
    <location>
        <position position="104"/>
    </location>
</feature>
<evidence type="ECO:0000256" key="6">
    <source>
        <dbReference type="ARBA" id="ARBA00022490"/>
    </source>
</evidence>
<dbReference type="PANTHER" id="PTHR48408">
    <property type="match status" value="1"/>
</dbReference>
<evidence type="ECO:0000256" key="11">
    <source>
        <dbReference type="ARBA" id="ARBA00033659"/>
    </source>
</evidence>